<gene>
    <name evidence="1" type="ORF">H0185_03510</name>
</gene>
<protein>
    <submittedName>
        <fullName evidence="1">Uncharacterized protein</fullName>
    </submittedName>
</protein>
<reference evidence="1 2" key="1">
    <citation type="submission" date="2020-07" db="EMBL/GenBank/DDBJ databases">
        <title>Fungal Genomes of the International Space Station.</title>
        <authorList>
            <person name="Seuylemezian A."/>
            <person name="Singh N.K."/>
            <person name="Wood J."/>
            <person name="Venkateswaran K."/>
        </authorList>
    </citation>
    <scope>NUCLEOTIDE SEQUENCE [LARGE SCALE GENOMIC DNA]</scope>
    <source>
        <strain evidence="1 2">PL-B2</strain>
    </source>
</reference>
<name>A0ABS7K0U0_9BACI</name>
<sequence>MVIHQNMSPKAVIEIWGNTLDVFKNYSVPISGNPLNSLVHEETLPQLLEELNQTIGSPVTGPMESN</sequence>
<evidence type="ECO:0000313" key="1">
    <source>
        <dbReference type="EMBL" id="MBY0095871.1"/>
    </source>
</evidence>
<dbReference type="Proteomes" id="UP000769780">
    <property type="component" value="Unassembled WGS sequence"/>
</dbReference>
<comment type="caution">
    <text evidence="1">The sequence shown here is derived from an EMBL/GenBank/DDBJ whole genome shotgun (WGS) entry which is preliminary data.</text>
</comment>
<keyword evidence="2" id="KW-1185">Reference proteome</keyword>
<evidence type="ECO:0000313" key="2">
    <source>
        <dbReference type="Proteomes" id="UP000769780"/>
    </source>
</evidence>
<organism evidence="1 2">
    <name type="scientific">Mesobacillus maritimus</name>
    <dbReference type="NCBI Taxonomy" id="1643336"/>
    <lineage>
        <taxon>Bacteria</taxon>
        <taxon>Bacillati</taxon>
        <taxon>Bacillota</taxon>
        <taxon>Bacilli</taxon>
        <taxon>Bacillales</taxon>
        <taxon>Bacillaceae</taxon>
        <taxon>Mesobacillus</taxon>
    </lineage>
</organism>
<dbReference type="RefSeq" id="WP_221871243.1">
    <property type="nucleotide sequence ID" value="NZ_JACWFH010000007.1"/>
</dbReference>
<proteinExistence type="predicted"/>
<accession>A0ABS7K0U0</accession>
<dbReference type="EMBL" id="JACWFH010000007">
    <property type="protein sequence ID" value="MBY0095871.1"/>
    <property type="molecule type" value="Genomic_DNA"/>
</dbReference>